<evidence type="ECO:0000313" key="1">
    <source>
        <dbReference type="EMBL" id="KAI6655560.1"/>
    </source>
</evidence>
<evidence type="ECO:0000313" key="2">
    <source>
        <dbReference type="Proteomes" id="UP001165289"/>
    </source>
</evidence>
<protein>
    <submittedName>
        <fullName evidence="1">Uncharacterized protein</fullName>
    </submittedName>
</protein>
<sequence>MLRFFKDKLKKSSVYNPHPPAPIVFDTGVYNLGLALNKERNIFLVYGVGKRISCYCCIFTLEGELMTRVSLGFTIRLPISRNPPFANFTDERILLEMDGNIIREIFDSGVNVICFDAKIIGVNEDGNYYVILHHTSNFVICSPSGTQLFSMNPSLEKWRNERFFVADNTLFLLEICRRKQTHKISINIKRPKTQLNIHKYSLTTGEPLETATYLIPPRFNRCSIDQSNNVIIDFRMSNEYCVCYSDGRVADYKFEDEIKDGPITSEDFLITENLQLIRIFERECKIYNLL</sequence>
<name>A0AAV7K3C4_9METZ</name>
<dbReference type="EMBL" id="JAKMXF010000188">
    <property type="protein sequence ID" value="KAI6655560.1"/>
    <property type="molecule type" value="Genomic_DNA"/>
</dbReference>
<gene>
    <name evidence="1" type="ORF">LOD99_2059</name>
</gene>
<dbReference type="AlphaFoldDB" id="A0AAV7K3C4"/>
<proteinExistence type="predicted"/>
<comment type="caution">
    <text evidence="1">The sequence shown here is derived from an EMBL/GenBank/DDBJ whole genome shotgun (WGS) entry which is preliminary data.</text>
</comment>
<accession>A0AAV7K3C4</accession>
<reference evidence="1 2" key="1">
    <citation type="journal article" date="2023" name="BMC Biol.">
        <title>The compact genome of the sponge Oopsacas minuta (Hexactinellida) is lacking key metazoan core genes.</title>
        <authorList>
            <person name="Santini S."/>
            <person name="Schenkelaars Q."/>
            <person name="Jourda C."/>
            <person name="Duchesne M."/>
            <person name="Belahbib H."/>
            <person name="Rocher C."/>
            <person name="Selva M."/>
            <person name="Riesgo A."/>
            <person name="Vervoort M."/>
            <person name="Leys S.P."/>
            <person name="Kodjabachian L."/>
            <person name="Le Bivic A."/>
            <person name="Borchiellini C."/>
            <person name="Claverie J.M."/>
            <person name="Renard E."/>
        </authorList>
    </citation>
    <scope>NUCLEOTIDE SEQUENCE [LARGE SCALE GENOMIC DNA]</scope>
    <source>
        <strain evidence="1">SPO-2</strain>
    </source>
</reference>
<organism evidence="1 2">
    <name type="scientific">Oopsacas minuta</name>
    <dbReference type="NCBI Taxonomy" id="111878"/>
    <lineage>
        <taxon>Eukaryota</taxon>
        <taxon>Metazoa</taxon>
        <taxon>Porifera</taxon>
        <taxon>Hexactinellida</taxon>
        <taxon>Hexasterophora</taxon>
        <taxon>Lyssacinosida</taxon>
        <taxon>Leucopsacidae</taxon>
        <taxon>Oopsacas</taxon>
    </lineage>
</organism>
<dbReference type="Proteomes" id="UP001165289">
    <property type="component" value="Unassembled WGS sequence"/>
</dbReference>
<keyword evidence="2" id="KW-1185">Reference proteome</keyword>